<sequence length="499" mass="58570">MTIVRKFVVKHYHFFYRLLEILPGLFSWNLIFFPYWGIFVIPNIVAYFVLLFNIYWFYQSFQIALSATLSHFRIQASMKYDWVADLESFPDWERVQHVIIISTYREPLHVLERTISSLTEQDLPSKLLTVVLATEGRAPKAEREEKVRILKKKYGAVFGNFIVTVHNLIEGEIIGKSSNERFAALEVKKALIDSGKYDINYMTVTSCDADHVYHKKHFAYLTFKFLDNPKRYTFFWQPAVMFYNNIWDLPAITRVQSTLSSIWNLSQLPRRDRLINGQNYSLSFKLLDEAGYWDPDKIPEDWGIFFKAFYIKRGGIEVEPIYLPLFADAVQSTTLIKTFRSQYQQQKRWAWGVSDTPWIIKNYLFVPGVPFWDKTTRLITVLWQHFMWPVNWFIITIGLTLPTVINPAFGRTTLGYTVPKISSFVLTLALGFLIVMLVLDRIYKPKRPKNFPLWRAILFPLEFVLMPIAGFIFGALPGLDAHTRLMLGKYIEYRVTEKV</sequence>
<dbReference type="Gene3D" id="3.90.550.10">
    <property type="entry name" value="Spore Coat Polysaccharide Biosynthesis Protein SpsA, Chain A"/>
    <property type="match status" value="1"/>
</dbReference>
<keyword evidence="1" id="KW-0472">Membrane</keyword>
<dbReference type="Proteomes" id="UP000178870">
    <property type="component" value="Unassembled WGS sequence"/>
</dbReference>
<protein>
    <recommendedName>
        <fullName evidence="2">Glycosyltransferase 2-like domain-containing protein</fullName>
    </recommendedName>
</protein>
<feature type="domain" description="Glycosyltransferase 2-like" evidence="2">
    <location>
        <begin position="271"/>
        <end position="432"/>
    </location>
</feature>
<keyword evidence="1" id="KW-0812">Transmembrane</keyword>
<dbReference type="InterPro" id="IPR001173">
    <property type="entry name" value="Glyco_trans_2-like"/>
</dbReference>
<dbReference type="SUPFAM" id="SSF53448">
    <property type="entry name" value="Nucleotide-diphospho-sugar transferases"/>
    <property type="match status" value="1"/>
</dbReference>
<proteinExistence type="predicted"/>
<dbReference type="Pfam" id="PF13632">
    <property type="entry name" value="Glyco_trans_2_3"/>
    <property type="match status" value="1"/>
</dbReference>
<dbReference type="AlphaFoldDB" id="A0A1F7YX73"/>
<evidence type="ECO:0000313" key="4">
    <source>
        <dbReference type="Proteomes" id="UP000178870"/>
    </source>
</evidence>
<dbReference type="InterPro" id="IPR029044">
    <property type="entry name" value="Nucleotide-diphossugar_trans"/>
</dbReference>
<feature type="transmembrane region" description="Helical" evidence="1">
    <location>
        <begin position="12"/>
        <end position="31"/>
    </location>
</feature>
<accession>A0A1F7YX73</accession>
<reference evidence="3 4" key="1">
    <citation type="journal article" date="2016" name="Nat. Commun.">
        <title>Thousands of microbial genomes shed light on interconnected biogeochemical processes in an aquifer system.</title>
        <authorList>
            <person name="Anantharaman K."/>
            <person name="Brown C.T."/>
            <person name="Hug L.A."/>
            <person name="Sharon I."/>
            <person name="Castelle C.J."/>
            <person name="Probst A.J."/>
            <person name="Thomas B.C."/>
            <person name="Singh A."/>
            <person name="Wilkins M.J."/>
            <person name="Karaoz U."/>
            <person name="Brodie E.L."/>
            <person name="Williams K.H."/>
            <person name="Hubbard S.S."/>
            <person name="Banfield J.F."/>
        </authorList>
    </citation>
    <scope>NUCLEOTIDE SEQUENCE [LARGE SCALE GENOMIC DNA]</scope>
</reference>
<dbReference type="PANTHER" id="PTHR36851:SF1">
    <property type="entry name" value="GLYCO_TRANS_2-LIKE DOMAIN-CONTAINING PROTEIN"/>
    <property type="match status" value="1"/>
</dbReference>
<feature type="transmembrane region" description="Helical" evidence="1">
    <location>
        <begin position="386"/>
        <end position="409"/>
    </location>
</feature>
<keyword evidence="1" id="KW-1133">Transmembrane helix</keyword>
<comment type="caution">
    <text evidence="3">The sequence shown here is derived from an EMBL/GenBank/DDBJ whole genome shotgun (WGS) entry which is preliminary data.</text>
</comment>
<evidence type="ECO:0000313" key="3">
    <source>
        <dbReference type="EMBL" id="OGM31877.1"/>
    </source>
</evidence>
<evidence type="ECO:0000259" key="2">
    <source>
        <dbReference type="Pfam" id="PF13632"/>
    </source>
</evidence>
<evidence type="ECO:0000256" key="1">
    <source>
        <dbReference type="SAM" id="Phobius"/>
    </source>
</evidence>
<feature type="transmembrane region" description="Helical" evidence="1">
    <location>
        <begin position="37"/>
        <end position="58"/>
    </location>
</feature>
<name>A0A1F7YX73_9BACT</name>
<feature type="transmembrane region" description="Helical" evidence="1">
    <location>
        <begin position="421"/>
        <end position="439"/>
    </location>
</feature>
<gene>
    <name evidence="3" type="ORF">A2803_01165</name>
</gene>
<feature type="transmembrane region" description="Helical" evidence="1">
    <location>
        <begin position="451"/>
        <end position="476"/>
    </location>
</feature>
<organism evidence="3 4">
    <name type="scientific">Candidatus Woesebacteria bacterium RIFCSPHIGHO2_01_FULL_44_21</name>
    <dbReference type="NCBI Taxonomy" id="1802503"/>
    <lineage>
        <taxon>Bacteria</taxon>
        <taxon>Candidatus Woeseibacteriota</taxon>
    </lineage>
</organism>
<dbReference type="EMBL" id="MGGP01000020">
    <property type="protein sequence ID" value="OGM31877.1"/>
    <property type="molecule type" value="Genomic_DNA"/>
</dbReference>
<dbReference type="PANTHER" id="PTHR36851">
    <property type="entry name" value="UNNAMED PRODUCT"/>
    <property type="match status" value="1"/>
</dbReference>